<organism evidence="3 4">
    <name type="scientific">Oceanisphaera arctica</name>
    <dbReference type="NCBI Taxonomy" id="641510"/>
    <lineage>
        <taxon>Bacteria</taxon>
        <taxon>Pseudomonadati</taxon>
        <taxon>Pseudomonadota</taxon>
        <taxon>Gammaproteobacteria</taxon>
        <taxon>Aeromonadales</taxon>
        <taxon>Aeromonadaceae</taxon>
        <taxon>Oceanisphaera</taxon>
    </lineage>
</organism>
<dbReference type="InterPro" id="IPR002514">
    <property type="entry name" value="Transposase_8"/>
</dbReference>
<dbReference type="GO" id="GO:0003677">
    <property type="term" value="F:DNA binding"/>
    <property type="evidence" value="ECO:0007669"/>
    <property type="project" value="InterPro"/>
</dbReference>
<dbReference type="GO" id="GO:0006313">
    <property type="term" value="P:DNA transposition"/>
    <property type="evidence" value="ECO:0007669"/>
    <property type="project" value="InterPro"/>
</dbReference>
<dbReference type="Pfam" id="PF01527">
    <property type="entry name" value="HTH_Tnp_1"/>
    <property type="match status" value="1"/>
</dbReference>
<feature type="region of interest" description="Disordered" evidence="2">
    <location>
        <begin position="48"/>
        <end position="69"/>
    </location>
</feature>
<protein>
    <recommendedName>
        <fullName evidence="5">Transposase</fullName>
    </recommendedName>
</protein>
<gene>
    <name evidence="3" type="ORF">UN63_05125</name>
</gene>
<evidence type="ECO:0000256" key="2">
    <source>
        <dbReference type="SAM" id="MobiDB-lite"/>
    </source>
</evidence>
<evidence type="ECO:0000313" key="3">
    <source>
        <dbReference type="EMBL" id="PPL17417.1"/>
    </source>
</evidence>
<comment type="similarity">
    <text evidence="1">Belongs to the transposase 8 family.</text>
</comment>
<sequence length="89" mass="10207">MPRYSLERREAVLKKLLPPHSRSVPDVAAEENISEQTLYNWLKQLRSEGKPVPHSGQKKLAQPTVTTNRRRRNCKEDKGICSADLLFHG</sequence>
<name>A0A2P5TP42_9GAMM</name>
<evidence type="ECO:0008006" key="5">
    <source>
        <dbReference type="Google" id="ProtNLM"/>
    </source>
</evidence>
<keyword evidence="4" id="KW-1185">Reference proteome</keyword>
<dbReference type="EMBL" id="MPZM01000007">
    <property type="protein sequence ID" value="PPL17417.1"/>
    <property type="molecule type" value="Genomic_DNA"/>
</dbReference>
<dbReference type="OrthoDB" id="5581426at2"/>
<comment type="caution">
    <text evidence="3">The sequence shown here is derived from an EMBL/GenBank/DDBJ whole genome shotgun (WGS) entry which is preliminary data.</text>
</comment>
<evidence type="ECO:0000313" key="4">
    <source>
        <dbReference type="Proteomes" id="UP000242231"/>
    </source>
</evidence>
<dbReference type="AlphaFoldDB" id="A0A2P5TP42"/>
<reference evidence="4" key="1">
    <citation type="submission" date="2016-11" db="EMBL/GenBank/DDBJ databases">
        <authorList>
            <person name="Sisinthy S."/>
            <person name="Ara S."/>
            <person name="Gundlapally S.R."/>
        </authorList>
    </citation>
    <scope>NUCLEOTIDE SEQUENCE [LARGE SCALE GENOMIC DNA]</scope>
    <source>
        <strain evidence="4">V1-41</strain>
    </source>
</reference>
<dbReference type="GO" id="GO:0004803">
    <property type="term" value="F:transposase activity"/>
    <property type="evidence" value="ECO:0007669"/>
    <property type="project" value="InterPro"/>
</dbReference>
<evidence type="ECO:0000256" key="1">
    <source>
        <dbReference type="ARBA" id="ARBA00009964"/>
    </source>
</evidence>
<dbReference type="SUPFAM" id="SSF46689">
    <property type="entry name" value="Homeodomain-like"/>
    <property type="match status" value="1"/>
</dbReference>
<dbReference type="InterPro" id="IPR009057">
    <property type="entry name" value="Homeodomain-like_sf"/>
</dbReference>
<proteinExistence type="inferred from homology"/>
<dbReference type="Proteomes" id="UP000242231">
    <property type="component" value="Unassembled WGS sequence"/>
</dbReference>
<accession>A0A2P5TP42</accession>